<keyword evidence="3" id="KW-1185">Reference proteome</keyword>
<protein>
    <submittedName>
        <fullName evidence="2">Uncharacterized protein</fullName>
    </submittedName>
</protein>
<dbReference type="EMBL" id="BPLQ01013680">
    <property type="protein sequence ID" value="GIY74018.1"/>
    <property type="molecule type" value="Genomic_DNA"/>
</dbReference>
<organism evidence="2 3">
    <name type="scientific">Caerostris darwini</name>
    <dbReference type="NCBI Taxonomy" id="1538125"/>
    <lineage>
        <taxon>Eukaryota</taxon>
        <taxon>Metazoa</taxon>
        <taxon>Ecdysozoa</taxon>
        <taxon>Arthropoda</taxon>
        <taxon>Chelicerata</taxon>
        <taxon>Arachnida</taxon>
        <taxon>Araneae</taxon>
        <taxon>Araneomorphae</taxon>
        <taxon>Entelegynae</taxon>
        <taxon>Araneoidea</taxon>
        <taxon>Araneidae</taxon>
        <taxon>Caerostris</taxon>
    </lineage>
</organism>
<name>A0AAV4VV64_9ARAC</name>
<reference evidence="2 3" key="1">
    <citation type="submission" date="2021-06" db="EMBL/GenBank/DDBJ databases">
        <title>Caerostris darwini draft genome.</title>
        <authorList>
            <person name="Kono N."/>
            <person name="Arakawa K."/>
        </authorList>
    </citation>
    <scope>NUCLEOTIDE SEQUENCE [LARGE SCALE GENOMIC DNA]</scope>
</reference>
<comment type="caution">
    <text evidence="2">The sequence shown here is derived from an EMBL/GenBank/DDBJ whole genome shotgun (WGS) entry which is preliminary data.</text>
</comment>
<sequence length="95" mass="10089">MEQYPNTTIPEREPTFKSESCNSSLYLSPSRLGTKIFPSLAGSVNPRGCKCRLGTSVDSVVLTLGRSTSAVGRSSTCAKCFGQLGAIINLGKRDS</sequence>
<proteinExistence type="predicted"/>
<accession>A0AAV4VV64</accession>
<dbReference type="AlphaFoldDB" id="A0AAV4VV64"/>
<feature type="region of interest" description="Disordered" evidence="1">
    <location>
        <begin position="1"/>
        <end position="21"/>
    </location>
</feature>
<evidence type="ECO:0000256" key="1">
    <source>
        <dbReference type="SAM" id="MobiDB-lite"/>
    </source>
</evidence>
<dbReference type="Proteomes" id="UP001054837">
    <property type="component" value="Unassembled WGS sequence"/>
</dbReference>
<evidence type="ECO:0000313" key="2">
    <source>
        <dbReference type="EMBL" id="GIY74018.1"/>
    </source>
</evidence>
<evidence type="ECO:0000313" key="3">
    <source>
        <dbReference type="Proteomes" id="UP001054837"/>
    </source>
</evidence>
<gene>
    <name evidence="2" type="ORF">CDAR_100881</name>
</gene>